<dbReference type="SMART" id="SM00304">
    <property type="entry name" value="HAMP"/>
    <property type="match status" value="1"/>
</dbReference>
<evidence type="ECO:0000256" key="6">
    <source>
        <dbReference type="ARBA" id="ARBA00022679"/>
    </source>
</evidence>
<dbReference type="SUPFAM" id="SSF55874">
    <property type="entry name" value="ATPase domain of HSP90 chaperone/DNA topoisomerase II/histidine kinase"/>
    <property type="match status" value="1"/>
</dbReference>
<dbReference type="SMART" id="SM00091">
    <property type="entry name" value="PAS"/>
    <property type="match status" value="1"/>
</dbReference>
<evidence type="ECO:0000256" key="15">
    <source>
        <dbReference type="SAM" id="Phobius"/>
    </source>
</evidence>
<evidence type="ECO:0000256" key="7">
    <source>
        <dbReference type="ARBA" id="ARBA00022692"/>
    </source>
</evidence>
<dbReference type="RefSeq" id="WP_066806511.1">
    <property type="nucleotide sequence ID" value="NZ_CP014206.1"/>
</dbReference>
<dbReference type="GO" id="GO:0005886">
    <property type="term" value="C:plasma membrane"/>
    <property type="evidence" value="ECO:0007669"/>
    <property type="project" value="UniProtKB-SubCell"/>
</dbReference>
<evidence type="ECO:0000256" key="5">
    <source>
        <dbReference type="ARBA" id="ARBA00022553"/>
    </source>
</evidence>
<dbReference type="Pfam" id="PF00672">
    <property type="entry name" value="HAMP"/>
    <property type="match status" value="1"/>
</dbReference>
<evidence type="ECO:0000256" key="4">
    <source>
        <dbReference type="ARBA" id="ARBA00022475"/>
    </source>
</evidence>
<reference evidence="21 23" key="2">
    <citation type="submission" date="2019-03" db="EMBL/GenBank/DDBJ databases">
        <title>Genomic Encyclopedia of Type Strains, Phase IV (KMG-IV): sequencing the most valuable type-strain genomes for metagenomic binning, comparative biology and taxonomic classification.</title>
        <authorList>
            <person name="Goeker M."/>
        </authorList>
    </citation>
    <scope>NUCLEOTIDE SEQUENCE [LARGE SCALE GENOMIC DNA]</scope>
    <source>
        <strain evidence="21 23">DSM 101483</strain>
    </source>
</reference>
<keyword evidence="12" id="KW-0902">Two-component regulatory system</keyword>
<dbReference type="InterPro" id="IPR000014">
    <property type="entry name" value="PAS"/>
</dbReference>
<dbReference type="GO" id="GO:0000155">
    <property type="term" value="F:phosphorelay sensor kinase activity"/>
    <property type="evidence" value="ECO:0007669"/>
    <property type="project" value="InterPro"/>
</dbReference>
<dbReference type="KEGG" id="dej:AWY79_17015"/>
<keyword evidence="13 15" id="KW-0472">Membrane</keyword>
<feature type="domain" description="PAS" evidence="18">
    <location>
        <begin position="258"/>
        <end position="331"/>
    </location>
</feature>
<dbReference type="Gene3D" id="1.10.287.130">
    <property type="match status" value="1"/>
</dbReference>
<keyword evidence="5 14" id="KW-0597">Phosphoprotein</keyword>
<protein>
    <recommendedName>
        <fullName evidence="3">histidine kinase</fullName>
        <ecNumber evidence="3">2.7.13.3</ecNumber>
    </recommendedName>
</protein>
<evidence type="ECO:0000259" key="16">
    <source>
        <dbReference type="PROSITE" id="PS50109"/>
    </source>
</evidence>
<keyword evidence="9" id="KW-0418">Kinase</keyword>
<feature type="domain" description="Response regulatory" evidence="17">
    <location>
        <begin position="645"/>
        <end position="755"/>
    </location>
</feature>
<dbReference type="SUPFAM" id="SSF55785">
    <property type="entry name" value="PYP-like sensor domain (PAS domain)"/>
    <property type="match status" value="1"/>
</dbReference>
<evidence type="ECO:0000259" key="19">
    <source>
        <dbReference type="PROSITE" id="PS50885"/>
    </source>
</evidence>
<organism evidence="21 23">
    <name type="scientific">Pseudodesulfovibrio indicus</name>
    <dbReference type="NCBI Taxonomy" id="1716143"/>
    <lineage>
        <taxon>Bacteria</taxon>
        <taxon>Pseudomonadati</taxon>
        <taxon>Thermodesulfobacteriota</taxon>
        <taxon>Desulfovibrionia</taxon>
        <taxon>Desulfovibrionales</taxon>
        <taxon>Desulfovibrionaceae</taxon>
    </lineage>
</organism>
<dbReference type="GO" id="GO:0009927">
    <property type="term" value="F:histidine phosphotransfer kinase activity"/>
    <property type="evidence" value="ECO:0007669"/>
    <property type="project" value="TreeGrafter"/>
</dbReference>
<feature type="transmembrane region" description="Helical" evidence="15">
    <location>
        <begin position="12"/>
        <end position="40"/>
    </location>
</feature>
<dbReference type="PROSITE" id="PS50112">
    <property type="entry name" value="PAS"/>
    <property type="match status" value="1"/>
</dbReference>
<dbReference type="FunFam" id="3.30.565.10:FF:000023">
    <property type="entry name" value="PAS domain-containing sensor histidine kinase"/>
    <property type="match status" value="1"/>
</dbReference>
<dbReference type="PROSITE" id="PS50110">
    <property type="entry name" value="RESPONSE_REGULATORY"/>
    <property type="match status" value="1"/>
</dbReference>
<dbReference type="InterPro" id="IPR003660">
    <property type="entry name" value="HAMP_dom"/>
</dbReference>
<feature type="domain" description="HAMP" evidence="19">
    <location>
        <begin position="190"/>
        <end position="242"/>
    </location>
</feature>
<keyword evidence="22" id="KW-1185">Reference proteome</keyword>
<evidence type="ECO:0000313" key="23">
    <source>
        <dbReference type="Proteomes" id="UP000295506"/>
    </source>
</evidence>
<dbReference type="Pfam" id="PF02518">
    <property type="entry name" value="HATPase_c"/>
    <property type="match status" value="1"/>
</dbReference>
<dbReference type="InterPro" id="IPR036890">
    <property type="entry name" value="HATPase_C_sf"/>
</dbReference>
<keyword evidence="6" id="KW-0808">Transferase</keyword>
<evidence type="ECO:0000256" key="8">
    <source>
        <dbReference type="ARBA" id="ARBA00022741"/>
    </source>
</evidence>
<dbReference type="SUPFAM" id="SSF103190">
    <property type="entry name" value="Sensory domain-like"/>
    <property type="match status" value="1"/>
</dbReference>
<dbReference type="Gene3D" id="3.30.450.20">
    <property type="entry name" value="PAS domain"/>
    <property type="match status" value="1"/>
</dbReference>
<evidence type="ECO:0000256" key="11">
    <source>
        <dbReference type="ARBA" id="ARBA00022989"/>
    </source>
</evidence>
<dbReference type="Proteomes" id="UP000295506">
    <property type="component" value="Unassembled WGS sequence"/>
</dbReference>
<dbReference type="SMART" id="SM00387">
    <property type="entry name" value="HATPase_c"/>
    <property type="match status" value="1"/>
</dbReference>
<dbReference type="SMART" id="SM00448">
    <property type="entry name" value="REC"/>
    <property type="match status" value="1"/>
</dbReference>
<feature type="modified residue" description="4-aspartylphosphate" evidence="14">
    <location>
        <position position="694"/>
    </location>
</feature>
<dbReference type="InterPro" id="IPR029151">
    <property type="entry name" value="Sensor-like_sf"/>
</dbReference>
<sequence length="838" mass="91145">MSGETRIKGISLFMKTGLLAFCLFGVISTLTSALTAWTLYDHMTREYLSKGTAIAQSIAGASQEILLNRDAATVQSMIDQYLEIEGVVYVFVVDADGLVVSHTFVPEMPPILRDIQGMRHRTLVTPLEIEPFGRVIDICQPVLAGLAGHVHVGMGKEVIIAYFWEVVIKMQALLFFIFWGCVGLLYLVIRRISRPLGQLTEYARKVAAHDFSDSIDIRTRDELEVLGRAMMSMGQELALLFSEMESEVDKATADLREHMAYLAAIIDNLADGLLVVGVKGEITVLNPAMRELFGLDEKGYEGSRVQQVFPTEVAELTKAICGCEGKVVSGEIALSRGRTGKAVGSSIHVSEPAPRCMGGVLLVRDITREKELDQLKTDFISTVSHELRTPMTSVLGFSKIIRKKLEKSVFPLLAERAEVEKPIEQVRSNMGIIVAEAERLTELINDVLDIARMEAGEIQWRDEEVSLGAVLEQSREATRGLWQSKGLEVVTQVAGGLPRVNGDRARLVQVVVNLISNAVKFTGVGPVVCSARQEGDDILVSVRDNGEGIEPGDMHLIFDKFKQVGDTLTSKPEGTGLGLPICRQIVERHNGRIWVESEPGKGSVFSFTIPVSGSAKAGDAKAVSCRPPEIDPDEVAGGRANAKPLVLVVDDDPSLIEYLSQVFEDQGFIVCEAMSGPEAIRTAQSVLPDLITMDIMMPGMDGREVIERLRRIPATRSIPILVITALSGVEEEAGDMALVKPVDDVSLLEAARALLDGRECCNSCIVLGDGRSCDLNGLAVLCTGDVRFTSVEAFWKLAEEGFRGTVFIPAEECGNVELKRLSGLRGISVIILPPSACA</sequence>
<feature type="domain" description="Histidine kinase" evidence="16">
    <location>
        <begin position="382"/>
        <end position="613"/>
    </location>
</feature>
<keyword evidence="10" id="KW-0067">ATP-binding</keyword>
<dbReference type="Gene3D" id="6.10.340.10">
    <property type="match status" value="1"/>
</dbReference>
<proteinExistence type="predicted"/>
<evidence type="ECO:0000256" key="14">
    <source>
        <dbReference type="PROSITE-ProRule" id="PRU00169"/>
    </source>
</evidence>
<dbReference type="OrthoDB" id="9813151at2"/>
<dbReference type="Pfam" id="PF00512">
    <property type="entry name" value="HisKA"/>
    <property type="match status" value="1"/>
</dbReference>
<dbReference type="SUPFAM" id="SSF47384">
    <property type="entry name" value="Homodimeric domain of signal transducing histidine kinase"/>
    <property type="match status" value="1"/>
</dbReference>
<evidence type="ECO:0000256" key="12">
    <source>
        <dbReference type="ARBA" id="ARBA00023012"/>
    </source>
</evidence>
<dbReference type="CDD" id="cd00082">
    <property type="entry name" value="HisKA"/>
    <property type="match status" value="1"/>
</dbReference>
<dbReference type="InterPro" id="IPR036097">
    <property type="entry name" value="HisK_dim/P_sf"/>
</dbReference>
<dbReference type="AlphaFoldDB" id="A0A126QTB1"/>
<evidence type="ECO:0000256" key="3">
    <source>
        <dbReference type="ARBA" id="ARBA00012438"/>
    </source>
</evidence>
<dbReference type="PROSITE" id="PS50885">
    <property type="entry name" value="HAMP"/>
    <property type="match status" value="1"/>
</dbReference>
<reference evidence="20 22" key="1">
    <citation type="journal article" date="2016" name="Front. Microbiol.">
        <title>Genome Sequence of the Piezophilic, Mesophilic Sulfate-Reducing Bacterium Desulfovibrio indicus J2T.</title>
        <authorList>
            <person name="Cao J."/>
            <person name="Maignien L."/>
            <person name="Shao Z."/>
            <person name="Alain K."/>
            <person name="Jebbar M."/>
        </authorList>
    </citation>
    <scope>NUCLEOTIDE SEQUENCE [LARGE SCALE GENOMIC DNA]</scope>
    <source>
        <strain evidence="20 22">J2</strain>
    </source>
</reference>
<evidence type="ECO:0000256" key="2">
    <source>
        <dbReference type="ARBA" id="ARBA00004651"/>
    </source>
</evidence>
<evidence type="ECO:0000313" key="20">
    <source>
        <dbReference type="EMBL" id="AMK12685.1"/>
    </source>
</evidence>
<dbReference type="CDD" id="cd06225">
    <property type="entry name" value="HAMP"/>
    <property type="match status" value="1"/>
</dbReference>
<dbReference type="EMBL" id="CP014206">
    <property type="protein sequence ID" value="AMK12685.1"/>
    <property type="molecule type" value="Genomic_DNA"/>
</dbReference>
<dbReference type="InterPro" id="IPR003594">
    <property type="entry name" value="HATPase_dom"/>
</dbReference>
<dbReference type="GO" id="GO:0006355">
    <property type="term" value="P:regulation of DNA-templated transcription"/>
    <property type="evidence" value="ECO:0007669"/>
    <property type="project" value="InterPro"/>
</dbReference>
<keyword evidence="7 15" id="KW-0812">Transmembrane</keyword>
<dbReference type="PROSITE" id="PS50109">
    <property type="entry name" value="HIS_KIN"/>
    <property type="match status" value="1"/>
</dbReference>
<dbReference type="Gene3D" id="3.40.50.2300">
    <property type="match status" value="1"/>
</dbReference>
<comment type="catalytic activity">
    <reaction evidence="1">
        <text>ATP + protein L-histidine = ADP + protein N-phospho-L-histidine.</text>
        <dbReference type="EC" id="2.7.13.3"/>
    </reaction>
</comment>
<evidence type="ECO:0000256" key="9">
    <source>
        <dbReference type="ARBA" id="ARBA00022777"/>
    </source>
</evidence>
<dbReference type="Gene3D" id="3.30.565.10">
    <property type="entry name" value="Histidine kinase-like ATPase, C-terminal domain"/>
    <property type="match status" value="1"/>
</dbReference>
<evidence type="ECO:0000259" key="18">
    <source>
        <dbReference type="PROSITE" id="PS50112"/>
    </source>
</evidence>
<accession>A0A126QTB1</accession>
<dbReference type="SUPFAM" id="SSF52172">
    <property type="entry name" value="CheY-like"/>
    <property type="match status" value="1"/>
</dbReference>
<dbReference type="PRINTS" id="PR00344">
    <property type="entry name" value="BCTRLSENSOR"/>
</dbReference>
<dbReference type="InterPro" id="IPR003661">
    <property type="entry name" value="HisK_dim/P_dom"/>
</dbReference>
<dbReference type="InterPro" id="IPR035965">
    <property type="entry name" value="PAS-like_dom_sf"/>
</dbReference>
<dbReference type="InterPro" id="IPR033463">
    <property type="entry name" value="sCache_3"/>
</dbReference>
<evidence type="ECO:0000313" key="22">
    <source>
        <dbReference type="Proteomes" id="UP000055611"/>
    </source>
</evidence>
<dbReference type="PANTHER" id="PTHR43047:SF72">
    <property type="entry name" value="OSMOSENSING HISTIDINE PROTEIN KINASE SLN1"/>
    <property type="match status" value="1"/>
</dbReference>
<evidence type="ECO:0000256" key="1">
    <source>
        <dbReference type="ARBA" id="ARBA00000085"/>
    </source>
</evidence>
<gene>
    <name evidence="20" type="ORF">AWY79_17015</name>
    <name evidence="21" type="ORF">EDC59_102439</name>
</gene>
<dbReference type="SMART" id="SM00388">
    <property type="entry name" value="HisKA"/>
    <property type="match status" value="1"/>
</dbReference>
<comment type="subcellular location">
    <subcellularLocation>
        <location evidence="2">Cell membrane</location>
        <topology evidence="2">Multi-pass membrane protein</topology>
    </subcellularLocation>
</comment>
<dbReference type="InterPro" id="IPR011006">
    <property type="entry name" value="CheY-like_superfamily"/>
</dbReference>
<dbReference type="EMBL" id="SOBK01000002">
    <property type="protein sequence ID" value="TDT91004.1"/>
    <property type="molecule type" value="Genomic_DNA"/>
</dbReference>
<name>A0A126QTB1_9BACT</name>
<dbReference type="Proteomes" id="UP000055611">
    <property type="component" value="Chromosome"/>
</dbReference>
<dbReference type="GO" id="GO:0005524">
    <property type="term" value="F:ATP binding"/>
    <property type="evidence" value="ECO:0007669"/>
    <property type="project" value="UniProtKB-KW"/>
</dbReference>
<keyword evidence="4" id="KW-1003">Cell membrane</keyword>
<dbReference type="InterPro" id="IPR001789">
    <property type="entry name" value="Sig_transdc_resp-reg_receiver"/>
</dbReference>
<evidence type="ECO:0000313" key="21">
    <source>
        <dbReference type="EMBL" id="TDT91004.1"/>
    </source>
</evidence>
<dbReference type="PANTHER" id="PTHR43047">
    <property type="entry name" value="TWO-COMPONENT HISTIDINE PROTEIN KINASE"/>
    <property type="match status" value="1"/>
</dbReference>
<evidence type="ECO:0000256" key="13">
    <source>
        <dbReference type="ARBA" id="ARBA00023136"/>
    </source>
</evidence>
<keyword evidence="8" id="KW-0547">Nucleotide-binding</keyword>
<evidence type="ECO:0000256" key="10">
    <source>
        <dbReference type="ARBA" id="ARBA00022840"/>
    </source>
</evidence>
<dbReference type="InterPro" id="IPR013767">
    <property type="entry name" value="PAS_fold"/>
</dbReference>
<keyword evidence="11 15" id="KW-1133">Transmembrane helix</keyword>
<dbReference type="EC" id="2.7.13.3" evidence="3"/>
<dbReference type="Pfam" id="PF17203">
    <property type="entry name" value="sCache_3_2"/>
    <property type="match status" value="1"/>
</dbReference>
<dbReference type="NCBIfam" id="TIGR00229">
    <property type="entry name" value="sensory_box"/>
    <property type="match status" value="1"/>
</dbReference>
<dbReference type="CDD" id="cd16922">
    <property type="entry name" value="HATPase_EvgS-ArcB-TorS-like"/>
    <property type="match status" value="1"/>
</dbReference>
<dbReference type="Pfam" id="PF00989">
    <property type="entry name" value="PAS"/>
    <property type="match status" value="1"/>
</dbReference>
<dbReference type="InterPro" id="IPR005467">
    <property type="entry name" value="His_kinase_dom"/>
</dbReference>
<dbReference type="SUPFAM" id="SSF158472">
    <property type="entry name" value="HAMP domain-like"/>
    <property type="match status" value="1"/>
</dbReference>
<evidence type="ECO:0000259" key="17">
    <source>
        <dbReference type="PROSITE" id="PS50110"/>
    </source>
</evidence>
<dbReference type="InterPro" id="IPR004358">
    <property type="entry name" value="Sig_transdc_His_kin-like_C"/>
</dbReference>
<feature type="transmembrane region" description="Helical" evidence="15">
    <location>
        <begin position="172"/>
        <end position="189"/>
    </location>
</feature>
<dbReference type="Pfam" id="PF00072">
    <property type="entry name" value="Response_reg"/>
    <property type="match status" value="1"/>
</dbReference>